<feature type="compositionally biased region" description="Basic and acidic residues" evidence="2">
    <location>
        <begin position="1"/>
        <end position="24"/>
    </location>
</feature>
<evidence type="ECO:0000259" key="3">
    <source>
        <dbReference type="PROSITE" id="PS50048"/>
    </source>
</evidence>
<feature type="region of interest" description="Disordered" evidence="2">
    <location>
        <begin position="1"/>
        <end position="236"/>
    </location>
</feature>
<organism evidence="4 5">
    <name type="scientific">Patellaria atrata CBS 101060</name>
    <dbReference type="NCBI Taxonomy" id="1346257"/>
    <lineage>
        <taxon>Eukaryota</taxon>
        <taxon>Fungi</taxon>
        <taxon>Dikarya</taxon>
        <taxon>Ascomycota</taxon>
        <taxon>Pezizomycotina</taxon>
        <taxon>Dothideomycetes</taxon>
        <taxon>Dothideomycetes incertae sedis</taxon>
        <taxon>Patellariales</taxon>
        <taxon>Patellariaceae</taxon>
        <taxon>Patellaria</taxon>
    </lineage>
</organism>
<proteinExistence type="predicted"/>
<dbReference type="InterPro" id="IPR036864">
    <property type="entry name" value="Zn2-C6_fun-type_DNA-bd_sf"/>
</dbReference>
<keyword evidence="5" id="KW-1185">Reference proteome</keyword>
<evidence type="ECO:0000256" key="2">
    <source>
        <dbReference type="SAM" id="MobiDB-lite"/>
    </source>
</evidence>
<evidence type="ECO:0000256" key="1">
    <source>
        <dbReference type="ARBA" id="ARBA00023242"/>
    </source>
</evidence>
<feature type="compositionally biased region" description="Pro residues" evidence="2">
    <location>
        <begin position="145"/>
        <end position="159"/>
    </location>
</feature>
<dbReference type="PROSITE" id="PS00463">
    <property type="entry name" value="ZN2_CY6_FUNGAL_1"/>
    <property type="match status" value="1"/>
</dbReference>
<name>A0A9P4S225_9PEZI</name>
<feature type="compositionally biased region" description="Pro residues" evidence="2">
    <location>
        <begin position="90"/>
        <end position="104"/>
    </location>
</feature>
<gene>
    <name evidence="4" type="ORF">M501DRAFT_501334</name>
</gene>
<dbReference type="Pfam" id="PF00172">
    <property type="entry name" value="Zn_clus"/>
    <property type="match status" value="1"/>
</dbReference>
<dbReference type="PANTHER" id="PTHR47785:SF4">
    <property type="entry name" value="ZN(II)2CYS6 TRANSCRIPTION FACTOR (EUROFUNG)"/>
    <property type="match status" value="1"/>
</dbReference>
<dbReference type="GO" id="GO:0000981">
    <property type="term" value="F:DNA-binding transcription factor activity, RNA polymerase II-specific"/>
    <property type="evidence" value="ECO:0007669"/>
    <property type="project" value="InterPro"/>
</dbReference>
<accession>A0A9P4S225</accession>
<feature type="compositionally biased region" description="Pro residues" evidence="2">
    <location>
        <begin position="60"/>
        <end position="74"/>
    </location>
</feature>
<feature type="compositionally biased region" description="Basic and acidic residues" evidence="2">
    <location>
        <begin position="168"/>
        <end position="177"/>
    </location>
</feature>
<dbReference type="EMBL" id="MU006114">
    <property type="protein sequence ID" value="KAF2834863.1"/>
    <property type="molecule type" value="Genomic_DNA"/>
</dbReference>
<comment type="caution">
    <text evidence="4">The sequence shown here is derived from an EMBL/GenBank/DDBJ whole genome shotgun (WGS) entry which is preliminary data.</text>
</comment>
<keyword evidence="1" id="KW-0539">Nucleus</keyword>
<feature type="compositionally biased region" description="Polar residues" evidence="2">
    <location>
        <begin position="31"/>
        <end position="41"/>
    </location>
</feature>
<dbReference type="CDD" id="cd00067">
    <property type="entry name" value="GAL4"/>
    <property type="match status" value="1"/>
</dbReference>
<protein>
    <recommendedName>
        <fullName evidence="3">Zn(2)-C6 fungal-type domain-containing protein</fullName>
    </recommendedName>
</protein>
<dbReference type="InterPro" id="IPR053181">
    <property type="entry name" value="EcdB-like_regulator"/>
</dbReference>
<dbReference type="SMART" id="SM00066">
    <property type="entry name" value="GAL4"/>
    <property type="match status" value="1"/>
</dbReference>
<feature type="domain" description="Zn(2)-C6 fungal-type" evidence="3">
    <location>
        <begin position="250"/>
        <end position="279"/>
    </location>
</feature>
<evidence type="ECO:0000313" key="5">
    <source>
        <dbReference type="Proteomes" id="UP000799429"/>
    </source>
</evidence>
<dbReference type="Gene3D" id="4.10.240.10">
    <property type="entry name" value="Zn(2)-C6 fungal-type DNA-binding domain"/>
    <property type="match status" value="1"/>
</dbReference>
<dbReference type="AlphaFoldDB" id="A0A9P4S225"/>
<dbReference type="GO" id="GO:0008270">
    <property type="term" value="F:zinc ion binding"/>
    <property type="evidence" value="ECO:0007669"/>
    <property type="project" value="InterPro"/>
</dbReference>
<dbReference type="PANTHER" id="PTHR47785">
    <property type="entry name" value="ZN(II)2CYS6 TRANSCRIPTION FACTOR (EUROFUNG)-RELATED-RELATED"/>
    <property type="match status" value="1"/>
</dbReference>
<feature type="compositionally biased region" description="Pro residues" evidence="2">
    <location>
        <begin position="222"/>
        <end position="231"/>
    </location>
</feature>
<dbReference type="PROSITE" id="PS50048">
    <property type="entry name" value="ZN2_CY6_FUNGAL_2"/>
    <property type="match status" value="1"/>
</dbReference>
<dbReference type="SUPFAM" id="SSF57701">
    <property type="entry name" value="Zn2/Cys6 DNA-binding domain"/>
    <property type="match status" value="1"/>
</dbReference>
<sequence>MEGGDPLDRQDVKRIRLEPHHYSDPPRPGQPHSTPRPQHPQNPHDLHQPRPYQPSHQSGPQPPPRNHPHQPQPYPSGYRESTIPPHENRPPLPPTDYRQLPPPVTGVSESNQHAFHNSRSGSSSSAPMNPNKPWQAHEAGYSRPPSNPLQPSPSDPPRPLTLTTNIHEQNRPMEHGHHSMYPSTEHHPNGLPPNGFHSSAPHEAYGGPPVGPNQSYMSTPLTPYPPTPFGPGPQAYTLGARKKTVRAQQACNTCRSRKQKCNEARPCDFCKENNLECEYKEVPPPK</sequence>
<reference evidence="4" key="1">
    <citation type="journal article" date="2020" name="Stud. Mycol.">
        <title>101 Dothideomycetes genomes: a test case for predicting lifestyles and emergence of pathogens.</title>
        <authorList>
            <person name="Haridas S."/>
            <person name="Albert R."/>
            <person name="Binder M."/>
            <person name="Bloem J."/>
            <person name="Labutti K."/>
            <person name="Salamov A."/>
            <person name="Andreopoulos B."/>
            <person name="Baker S."/>
            <person name="Barry K."/>
            <person name="Bills G."/>
            <person name="Bluhm B."/>
            <person name="Cannon C."/>
            <person name="Castanera R."/>
            <person name="Culley D."/>
            <person name="Daum C."/>
            <person name="Ezra D."/>
            <person name="Gonzalez J."/>
            <person name="Henrissat B."/>
            <person name="Kuo A."/>
            <person name="Liang C."/>
            <person name="Lipzen A."/>
            <person name="Lutzoni F."/>
            <person name="Magnuson J."/>
            <person name="Mondo S."/>
            <person name="Nolan M."/>
            <person name="Ohm R."/>
            <person name="Pangilinan J."/>
            <person name="Park H.-J."/>
            <person name="Ramirez L."/>
            <person name="Alfaro M."/>
            <person name="Sun H."/>
            <person name="Tritt A."/>
            <person name="Yoshinaga Y."/>
            <person name="Zwiers L.-H."/>
            <person name="Turgeon B."/>
            <person name="Goodwin S."/>
            <person name="Spatafora J."/>
            <person name="Crous P."/>
            <person name="Grigoriev I."/>
        </authorList>
    </citation>
    <scope>NUCLEOTIDE SEQUENCE</scope>
    <source>
        <strain evidence="4">CBS 101060</strain>
    </source>
</reference>
<evidence type="ECO:0000313" key="4">
    <source>
        <dbReference type="EMBL" id="KAF2834863.1"/>
    </source>
</evidence>
<dbReference type="PRINTS" id="PR01217">
    <property type="entry name" value="PRICHEXTENSN"/>
</dbReference>
<dbReference type="Proteomes" id="UP000799429">
    <property type="component" value="Unassembled WGS sequence"/>
</dbReference>
<dbReference type="OrthoDB" id="10261408at2759"/>
<dbReference type="InterPro" id="IPR001138">
    <property type="entry name" value="Zn2Cys6_DnaBD"/>
</dbReference>
<feature type="compositionally biased region" description="Polar residues" evidence="2">
    <location>
        <begin position="107"/>
        <end position="128"/>
    </location>
</feature>